<dbReference type="EMBL" id="VDFR01000096">
    <property type="protein sequence ID" value="TNC42437.1"/>
    <property type="molecule type" value="Genomic_DNA"/>
</dbReference>
<dbReference type="OrthoDB" id="4959782at2"/>
<feature type="domain" description="Thiamine pyrophosphate enzyme N-terminal TPP-binding" evidence="7">
    <location>
        <begin position="7"/>
        <end position="119"/>
    </location>
</feature>
<gene>
    <name evidence="9" type="ORF">FHE65_17960</name>
    <name evidence="8" type="ORF">FHE65_21190</name>
</gene>
<dbReference type="CDD" id="cd07039">
    <property type="entry name" value="TPP_PYR_POX"/>
    <property type="match status" value="1"/>
</dbReference>
<evidence type="ECO:0000313" key="10">
    <source>
        <dbReference type="Proteomes" id="UP000306740"/>
    </source>
</evidence>
<dbReference type="SUPFAM" id="SSF52467">
    <property type="entry name" value="DHS-like NAD/FAD-binding domain"/>
    <property type="match status" value="1"/>
</dbReference>
<dbReference type="InterPro" id="IPR029035">
    <property type="entry name" value="DHS-like_NAD/FAD-binding_dom"/>
</dbReference>
<dbReference type="AlphaFoldDB" id="A0A5C4MGG6"/>
<evidence type="ECO:0000313" key="8">
    <source>
        <dbReference type="EMBL" id="TNC42437.1"/>
    </source>
</evidence>
<accession>A0A5C4MGG6</accession>
<dbReference type="InterPro" id="IPR047211">
    <property type="entry name" value="POXB-like"/>
</dbReference>
<sequence length="595" mass="64374">MCDETLVADFVVERLRAWDVPRVFGYSGDGINPLMASLRRAGGDPAFIQARHEENAALMAVGHAKYTGGIGVVASTQGPGAVHILNGLYDAKLDHVPVVALVGQQQTTVLGSEYQQEIDLGLMFADVARDFVQTVVAPEQALVVIDRAFRTALDRRSPCVVILPHDVQEATLPAEAPHEHGVAVSAPTRSRARVLPADQDLTAAAEVLDAGERVAVLVGQGARGAAGEVRALAERVGAGVTTSLLGKPWWDEELPYSCGVMGHLGTTSAGWLTEHCDTLLIVGSDDPWTEFYPPPGAARAVQIDIDGRNLGHRYPVEVGLHGDAQETLRQLLPLVRDRGPATTWRHEVEEQVERWHEIRTRRASRVTDPLNPETVVHALSGRLPDDARVSVDVGSVTYWYARHLVLPHGVPAHLSSTLASMGSSLPYGIAAKLAEPGRPVVALSGDGAMQMNGLNELVTVSRMWPQWDDPRFVVLVLNNGDLSEVTWEQREMQGDPRYEASQALPAFPYAAYAELLGLQGLRVTSASEVDDAWDRALSADRPTLIEAVVDRDAPLLPPSPAGEAKLDSFRRGLEQEGADGERALGLLEEQVRDEQ</sequence>
<dbReference type="InterPro" id="IPR011766">
    <property type="entry name" value="TPP_enzyme_TPP-bd"/>
</dbReference>
<dbReference type="InterPro" id="IPR000399">
    <property type="entry name" value="TPP-bd_CS"/>
</dbReference>
<dbReference type="InterPro" id="IPR047210">
    <property type="entry name" value="TPP_PYR_POXB-like"/>
</dbReference>
<comment type="similarity">
    <text evidence="1 3">Belongs to the TPP enzyme family.</text>
</comment>
<dbReference type="NCBIfam" id="NF006129">
    <property type="entry name" value="PRK08273.1"/>
    <property type="match status" value="1"/>
</dbReference>
<evidence type="ECO:0000256" key="2">
    <source>
        <dbReference type="ARBA" id="ARBA00023052"/>
    </source>
</evidence>
<evidence type="ECO:0000259" key="7">
    <source>
        <dbReference type="Pfam" id="PF02776"/>
    </source>
</evidence>
<feature type="domain" description="Thiamine pyrophosphate enzyme TPP-binding" evidence="6">
    <location>
        <begin position="392"/>
        <end position="546"/>
    </location>
</feature>
<dbReference type="Proteomes" id="UP000306740">
    <property type="component" value="Unassembled WGS sequence"/>
</dbReference>
<evidence type="ECO:0000259" key="5">
    <source>
        <dbReference type="Pfam" id="PF00205"/>
    </source>
</evidence>
<evidence type="ECO:0000259" key="6">
    <source>
        <dbReference type="Pfam" id="PF02775"/>
    </source>
</evidence>
<dbReference type="GO" id="GO:0030976">
    <property type="term" value="F:thiamine pyrophosphate binding"/>
    <property type="evidence" value="ECO:0007669"/>
    <property type="project" value="InterPro"/>
</dbReference>
<dbReference type="GO" id="GO:0000287">
    <property type="term" value="F:magnesium ion binding"/>
    <property type="evidence" value="ECO:0007669"/>
    <property type="project" value="InterPro"/>
</dbReference>
<dbReference type="PROSITE" id="PS00187">
    <property type="entry name" value="TPP_ENZYMES"/>
    <property type="match status" value="1"/>
</dbReference>
<comment type="caution">
    <text evidence="8">The sequence shown here is derived from an EMBL/GenBank/DDBJ whole genome shotgun (WGS) entry which is preliminary data.</text>
</comment>
<feature type="region of interest" description="Disordered" evidence="4">
    <location>
        <begin position="573"/>
        <end position="595"/>
    </location>
</feature>
<dbReference type="InterPro" id="IPR047212">
    <property type="entry name" value="TPP_POXB-like"/>
</dbReference>
<evidence type="ECO:0000256" key="1">
    <source>
        <dbReference type="ARBA" id="ARBA00007812"/>
    </source>
</evidence>
<organism evidence="8 10">
    <name type="scientific">Mumia zhuanghuii</name>
    <dbReference type="NCBI Taxonomy" id="2585211"/>
    <lineage>
        <taxon>Bacteria</taxon>
        <taxon>Bacillati</taxon>
        <taxon>Actinomycetota</taxon>
        <taxon>Actinomycetes</taxon>
        <taxon>Propionibacteriales</taxon>
        <taxon>Nocardioidaceae</taxon>
        <taxon>Mumia</taxon>
    </lineage>
</organism>
<proteinExistence type="inferred from homology"/>
<dbReference type="RefSeq" id="WP_139106382.1">
    <property type="nucleotide sequence ID" value="NZ_VDFR01000079.1"/>
</dbReference>
<dbReference type="InterPro" id="IPR012001">
    <property type="entry name" value="Thiamin_PyroP_enz_TPP-bd_dom"/>
</dbReference>
<dbReference type="Pfam" id="PF00205">
    <property type="entry name" value="TPP_enzyme_M"/>
    <property type="match status" value="1"/>
</dbReference>
<dbReference type="Pfam" id="PF02775">
    <property type="entry name" value="TPP_enzyme_C"/>
    <property type="match status" value="1"/>
</dbReference>
<dbReference type="CDD" id="cd02014">
    <property type="entry name" value="TPP_POX"/>
    <property type="match status" value="1"/>
</dbReference>
<protein>
    <submittedName>
        <fullName evidence="8">Thiamine pyrophosphate-requiring protein</fullName>
    </submittedName>
</protein>
<evidence type="ECO:0000256" key="4">
    <source>
        <dbReference type="SAM" id="MobiDB-lite"/>
    </source>
</evidence>
<dbReference type="GO" id="GO:0003824">
    <property type="term" value="F:catalytic activity"/>
    <property type="evidence" value="ECO:0007669"/>
    <property type="project" value="InterPro"/>
</dbReference>
<dbReference type="Gene3D" id="3.40.50.970">
    <property type="match status" value="2"/>
</dbReference>
<feature type="compositionally biased region" description="Basic and acidic residues" evidence="4">
    <location>
        <begin position="573"/>
        <end position="582"/>
    </location>
</feature>
<dbReference type="InterPro" id="IPR029061">
    <property type="entry name" value="THDP-binding"/>
</dbReference>
<dbReference type="Gene3D" id="3.40.50.1220">
    <property type="entry name" value="TPP-binding domain"/>
    <property type="match status" value="1"/>
</dbReference>
<evidence type="ECO:0000256" key="3">
    <source>
        <dbReference type="RuleBase" id="RU362132"/>
    </source>
</evidence>
<dbReference type="SUPFAM" id="SSF52518">
    <property type="entry name" value="Thiamin diphosphate-binding fold (THDP-binding)"/>
    <property type="match status" value="2"/>
</dbReference>
<dbReference type="EMBL" id="VDFR01000079">
    <property type="protein sequence ID" value="TNC43717.1"/>
    <property type="molecule type" value="Genomic_DNA"/>
</dbReference>
<dbReference type="PANTHER" id="PTHR42981:SF2">
    <property type="entry name" value="PYRUVATE DEHYDROGENASE [UBIQUINONE]"/>
    <property type="match status" value="1"/>
</dbReference>
<reference evidence="8 10" key="1">
    <citation type="submission" date="2019-05" db="EMBL/GenBank/DDBJ databases">
        <title>Mumia sp. nov., isolated from the intestinal contents of plateau pika (Ochotona curzoniae) in the Qinghai-Tibet plateau of China.</title>
        <authorList>
            <person name="Tian Z."/>
        </authorList>
    </citation>
    <scope>NUCLEOTIDE SEQUENCE [LARGE SCALE GENOMIC DNA]</scope>
    <source>
        <strain evidence="10">527</strain>
        <strain evidence="8">Z527</strain>
    </source>
</reference>
<dbReference type="PANTHER" id="PTHR42981">
    <property type="entry name" value="PYRUVATE DEHYDROGENASE [UBIQUINONE]"/>
    <property type="match status" value="1"/>
</dbReference>
<dbReference type="Pfam" id="PF02776">
    <property type="entry name" value="TPP_enzyme_N"/>
    <property type="match status" value="1"/>
</dbReference>
<evidence type="ECO:0000313" key="9">
    <source>
        <dbReference type="EMBL" id="TNC43717.1"/>
    </source>
</evidence>
<feature type="domain" description="Thiamine pyrophosphate enzyme central" evidence="5">
    <location>
        <begin position="202"/>
        <end position="331"/>
    </location>
</feature>
<name>A0A5C4MGG6_9ACTN</name>
<dbReference type="InterPro" id="IPR012000">
    <property type="entry name" value="Thiamin_PyroP_enz_cen_dom"/>
</dbReference>
<keyword evidence="2 3" id="KW-0786">Thiamine pyrophosphate</keyword>